<feature type="region of interest" description="Disordered" evidence="1">
    <location>
        <begin position="1"/>
        <end position="26"/>
    </location>
</feature>
<evidence type="ECO:0000313" key="3">
    <source>
        <dbReference type="Proteomes" id="UP001172159"/>
    </source>
</evidence>
<name>A0AA40EIQ7_9PEZI</name>
<keyword evidence="3" id="KW-1185">Reference proteome</keyword>
<evidence type="ECO:0000256" key="1">
    <source>
        <dbReference type="SAM" id="MobiDB-lite"/>
    </source>
</evidence>
<protein>
    <submittedName>
        <fullName evidence="2">Uncharacterized protein</fullName>
    </submittedName>
</protein>
<dbReference type="AlphaFoldDB" id="A0AA40EIQ7"/>
<organism evidence="2 3">
    <name type="scientific">Apiosordaria backusii</name>
    <dbReference type="NCBI Taxonomy" id="314023"/>
    <lineage>
        <taxon>Eukaryota</taxon>
        <taxon>Fungi</taxon>
        <taxon>Dikarya</taxon>
        <taxon>Ascomycota</taxon>
        <taxon>Pezizomycotina</taxon>
        <taxon>Sordariomycetes</taxon>
        <taxon>Sordariomycetidae</taxon>
        <taxon>Sordariales</taxon>
        <taxon>Lasiosphaeriaceae</taxon>
        <taxon>Apiosordaria</taxon>
    </lineage>
</organism>
<proteinExistence type="predicted"/>
<gene>
    <name evidence="2" type="ORF">B0T21DRAFT_346710</name>
</gene>
<dbReference type="Proteomes" id="UP001172159">
    <property type="component" value="Unassembled WGS sequence"/>
</dbReference>
<dbReference type="EMBL" id="JAUKTV010000004">
    <property type="protein sequence ID" value="KAK0739398.1"/>
    <property type="molecule type" value="Genomic_DNA"/>
</dbReference>
<sequence length="478" mass="54598">MNREFDNGDGLADEADTQPARKAATAAISMPPRQMRTLVNFPSEILRLIFDCGILSFDDYKKVSVVCKLFHTILKEYLFRTLALGVDEVGSGYEWMMDLAGSNREFTRGITRAVLHNYWIDRFSATSLDYRTSRIKGWNKVVNPWQALHVLSNMPDLSALLVDGEDDVRDRYRTVPIASFPGSDCDLPIISSVQTLTIDPDAGSSSFSTEFYGLAIRSCPNITTLRINCQPFDPWMETSFWQGMDLALKEASVLNSLKSLELFRFGYFCRSGRNEMQRWASGWSPHDIRAVHSYFPNITKLSIYGNLNIIWIFEGQESESDFEQMDGDTIVEQRPCTIEEFTPVLAAFDNLEQLVITDEQMLEGDLGDLVEFGQREMETSSPADLSHVELPRWRRDTSRLSNPEHRLERAHELFTSCSEHLSRISFVCKENGVEFARGHGPADKPVITRSFHNKYFGILTGAQFMLYDVADMEPKWWM</sequence>
<evidence type="ECO:0000313" key="2">
    <source>
        <dbReference type="EMBL" id="KAK0739398.1"/>
    </source>
</evidence>
<reference evidence="2" key="1">
    <citation type="submission" date="2023-06" db="EMBL/GenBank/DDBJ databases">
        <title>Genome-scale phylogeny and comparative genomics of the fungal order Sordariales.</title>
        <authorList>
            <consortium name="Lawrence Berkeley National Laboratory"/>
            <person name="Hensen N."/>
            <person name="Bonometti L."/>
            <person name="Westerberg I."/>
            <person name="Brannstrom I.O."/>
            <person name="Guillou S."/>
            <person name="Cros-Aarteil S."/>
            <person name="Calhoun S."/>
            <person name="Haridas S."/>
            <person name="Kuo A."/>
            <person name="Mondo S."/>
            <person name="Pangilinan J."/>
            <person name="Riley R."/>
            <person name="Labutti K."/>
            <person name="Andreopoulos B."/>
            <person name="Lipzen A."/>
            <person name="Chen C."/>
            <person name="Yanf M."/>
            <person name="Daum C."/>
            <person name="Ng V."/>
            <person name="Clum A."/>
            <person name="Steindorff A."/>
            <person name="Ohm R."/>
            <person name="Martin F."/>
            <person name="Silar P."/>
            <person name="Natvig D."/>
            <person name="Lalanne C."/>
            <person name="Gautier V."/>
            <person name="Ament-Velasquez S.L."/>
            <person name="Kruys A."/>
            <person name="Hutchinson M.I."/>
            <person name="Powell A.J."/>
            <person name="Barry K."/>
            <person name="Miller A.N."/>
            <person name="Grigoriev I.V."/>
            <person name="Debuchy R."/>
            <person name="Gladieux P."/>
            <person name="Thoren M.H."/>
            <person name="Johannesson H."/>
        </authorList>
    </citation>
    <scope>NUCLEOTIDE SEQUENCE</scope>
    <source>
        <strain evidence="2">CBS 540.89</strain>
    </source>
</reference>
<accession>A0AA40EIQ7</accession>
<comment type="caution">
    <text evidence="2">The sequence shown here is derived from an EMBL/GenBank/DDBJ whole genome shotgun (WGS) entry which is preliminary data.</text>
</comment>